<dbReference type="RefSeq" id="WP_205171955.1">
    <property type="nucleotide sequence ID" value="NZ_JAFBDZ010000002.1"/>
</dbReference>
<keyword evidence="1" id="KW-0812">Transmembrane</keyword>
<evidence type="ECO:0000256" key="1">
    <source>
        <dbReference type="SAM" id="Phobius"/>
    </source>
</evidence>
<dbReference type="EMBL" id="JAFBDZ010000002">
    <property type="protein sequence ID" value="MBM7585622.1"/>
    <property type="molecule type" value="Genomic_DNA"/>
</dbReference>
<proteinExistence type="predicted"/>
<reference evidence="2 3" key="1">
    <citation type="submission" date="2021-01" db="EMBL/GenBank/DDBJ databases">
        <title>Genomic Encyclopedia of Type Strains, Phase IV (KMG-IV): sequencing the most valuable type-strain genomes for metagenomic binning, comparative biology and taxonomic classification.</title>
        <authorList>
            <person name="Goeker M."/>
        </authorList>
    </citation>
    <scope>NUCLEOTIDE SEQUENCE [LARGE SCALE GENOMIC DNA]</scope>
    <source>
        <strain evidence="2 3">DSM 24834</strain>
    </source>
</reference>
<feature type="transmembrane region" description="Helical" evidence="1">
    <location>
        <begin position="42"/>
        <end position="61"/>
    </location>
</feature>
<accession>A0ABS2NCM9</accession>
<keyword evidence="1" id="KW-0472">Membrane</keyword>
<organism evidence="2 3">
    <name type="scientific">Rossellomorea pakistanensis</name>
    <dbReference type="NCBI Taxonomy" id="992288"/>
    <lineage>
        <taxon>Bacteria</taxon>
        <taxon>Bacillati</taxon>
        <taxon>Bacillota</taxon>
        <taxon>Bacilli</taxon>
        <taxon>Bacillales</taxon>
        <taxon>Bacillaceae</taxon>
        <taxon>Rossellomorea</taxon>
    </lineage>
</organism>
<sequence length="96" mass="10370">MTETVIPKRIGFKSVFVLLASLSIGMLLLSKPLMDIGLTKDWSIFLASATSAAVGLILVLLKIEGPIENPAVKRKRMMLAIILSVVLSFVLAFVAK</sequence>
<evidence type="ECO:0000313" key="2">
    <source>
        <dbReference type="EMBL" id="MBM7585622.1"/>
    </source>
</evidence>
<comment type="caution">
    <text evidence="2">The sequence shown here is derived from an EMBL/GenBank/DDBJ whole genome shotgun (WGS) entry which is preliminary data.</text>
</comment>
<keyword evidence="1" id="KW-1133">Transmembrane helix</keyword>
<feature type="transmembrane region" description="Helical" evidence="1">
    <location>
        <begin position="12"/>
        <end position="30"/>
    </location>
</feature>
<evidence type="ECO:0000313" key="3">
    <source>
        <dbReference type="Proteomes" id="UP001646157"/>
    </source>
</evidence>
<keyword evidence="3" id="KW-1185">Reference proteome</keyword>
<dbReference type="Proteomes" id="UP001646157">
    <property type="component" value="Unassembled WGS sequence"/>
</dbReference>
<protein>
    <submittedName>
        <fullName evidence="2">Uncharacterized protein</fullName>
    </submittedName>
</protein>
<feature type="transmembrane region" description="Helical" evidence="1">
    <location>
        <begin position="77"/>
        <end position="95"/>
    </location>
</feature>
<name>A0ABS2NCM9_9BACI</name>
<gene>
    <name evidence="2" type="ORF">JOC86_002164</name>
</gene>